<evidence type="ECO:0000256" key="5">
    <source>
        <dbReference type="ARBA" id="ARBA00022723"/>
    </source>
</evidence>
<dbReference type="AlphaFoldDB" id="A0AAD3STF9"/>
<keyword evidence="7" id="KW-0539">Nucleus</keyword>
<evidence type="ECO:0000256" key="2">
    <source>
        <dbReference type="ARBA" id="ARBA00004123"/>
    </source>
</evidence>
<dbReference type="GO" id="GO:0016787">
    <property type="term" value="F:hydrolase activity"/>
    <property type="evidence" value="ECO:0007669"/>
    <property type="project" value="UniProtKB-KW"/>
</dbReference>
<organism evidence="10 11">
    <name type="scientific">Nepenthes gracilis</name>
    <name type="common">Slender pitcher plant</name>
    <dbReference type="NCBI Taxonomy" id="150966"/>
    <lineage>
        <taxon>Eukaryota</taxon>
        <taxon>Viridiplantae</taxon>
        <taxon>Streptophyta</taxon>
        <taxon>Embryophyta</taxon>
        <taxon>Tracheophyta</taxon>
        <taxon>Spermatophyta</taxon>
        <taxon>Magnoliopsida</taxon>
        <taxon>eudicotyledons</taxon>
        <taxon>Gunneridae</taxon>
        <taxon>Pentapetalae</taxon>
        <taxon>Caryophyllales</taxon>
        <taxon>Nepenthaceae</taxon>
        <taxon>Nepenthes</taxon>
    </lineage>
</organism>
<dbReference type="PANTHER" id="PTHR22930">
    <property type="match status" value="1"/>
</dbReference>
<dbReference type="PANTHER" id="PTHR22930:SF199">
    <property type="entry name" value="PROTEIN ALP1-LIKE"/>
    <property type="match status" value="1"/>
</dbReference>
<dbReference type="GO" id="GO:0046872">
    <property type="term" value="F:metal ion binding"/>
    <property type="evidence" value="ECO:0007669"/>
    <property type="project" value="UniProtKB-KW"/>
</dbReference>
<evidence type="ECO:0000313" key="10">
    <source>
        <dbReference type="EMBL" id="GMH16534.1"/>
    </source>
</evidence>
<comment type="cofactor">
    <cofactor evidence="1">
        <name>a divalent metal cation</name>
        <dbReference type="ChEBI" id="CHEBI:60240"/>
    </cofactor>
</comment>
<feature type="region of interest" description="Disordered" evidence="8">
    <location>
        <begin position="31"/>
        <end position="76"/>
    </location>
</feature>
<sequence length="523" mass="58996">MEISSFPFHTSEGRSHFTACALNLAPPIQSANKRRRTGSNGCCNGDETSEGLSKRTTTPLEESLPSPLLLEEEEEDDDWWWSSQQKKDLLEANLKQAAETVKQYYDMFQQNFSEIQESDESKNKRARPSSTPIATASTSGADIATGDNQNPDNPVLKDSANRSSGIGVVAHRRLWVKDRSKDWWERCSHPDYPEEKFKRDFRMSRATFDSICEELDSAITKKDTTLRPAIPVRQRVAVCIWRLATGEPLRLVSKRFGLGVSTCHKLVLEVCSAIKTQLMPKFLKWPDEGRMRGIKEEFESVCWIPNVGGSIYTTHVSISAPKVSVAAYFNKHHTERNQKTSYSITVQGVVDDKGVFTDVCIGWPGSMPDDQVLENSALYQRASRGLLKDVWIVGNSGLPLLDWVLVPYTNQNLTWTQHAFNEKIGEVQSVAKQAFARLKKRWCCLQKKIEGKLEDLPVVLGACCVLHNICELRNEEMDSQLKFELFDEEIVPENSIRSATSVQARDHIAHNLLHHGLAGTSFH</sequence>
<feature type="region of interest" description="Disordered" evidence="8">
    <location>
        <begin position="116"/>
        <end position="161"/>
    </location>
</feature>
<evidence type="ECO:0000256" key="1">
    <source>
        <dbReference type="ARBA" id="ARBA00001968"/>
    </source>
</evidence>
<accession>A0AAD3STF9</accession>
<keyword evidence="11" id="KW-1185">Reference proteome</keyword>
<evidence type="ECO:0000313" key="11">
    <source>
        <dbReference type="Proteomes" id="UP001279734"/>
    </source>
</evidence>
<gene>
    <name evidence="10" type="ORF">Nepgr_018375</name>
</gene>
<feature type="domain" description="DDE Tnp4" evidence="9">
    <location>
        <begin position="311"/>
        <end position="468"/>
    </location>
</feature>
<dbReference type="InterPro" id="IPR045249">
    <property type="entry name" value="HARBI1-like"/>
</dbReference>
<dbReference type="GO" id="GO:0004518">
    <property type="term" value="F:nuclease activity"/>
    <property type="evidence" value="ECO:0007669"/>
    <property type="project" value="UniProtKB-KW"/>
</dbReference>
<evidence type="ECO:0000256" key="4">
    <source>
        <dbReference type="ARBA" id="ARBA00022722"/>
    </source>
</evidence>
<evidence type="ECO:0000256" key="7">
    <source>
        <dbReference type="ARBA" id="ARBA00023242"/>
    </source>
</evidence>
<feature type="compositionally biased region" description="Low complexity" evidence="8">
    <location>
        <begin position="59"/>
        <end position="69"/>
    </location>
</feature>
<dbReference type="Pfam" id="PF13359">
    <property type="entry name" value="DDE_Tnp_4"/>
    <property type="match status" value="1"/>
</dbReference>
<keyword evidence="6" id="KW-0378">Hydrolase</keyword>
<dbReference type="GO" id="GO:0005634">
    <property type="term" value="C:nucleus"/>
    <property type="evidence" value="ECO:0007669"/>
    <property type="project" value="UniProtKB-SubCell"/>
</dbReference>
<reference evidence="10" key="1">
    <citation type="submission" date="2023-05" db="EMBL/GenBank/DDBJ databases">
        <title>Nepenthes gracilis genome sequencing.</title>
        <authorList>
            <person name="Fukushima K."/>
        </authorList>
    </citation>
    <scope>NUCLEOTIDE SEQUENCE</scope>
    <source>
        <strain evidence="10">SING2019-196</strain>
    </source>
</reference>
<name>A0AAD3STF9_NEPGR</name>
<evidence type="ECO:0000259" key="9">
    <source>
        <dbReference type="Pfam" id="PF13359"/>
    </source>
</evidence>
<protein>
    <recommendedName>
        <fullName evidence="9">DDE Tnp4 domain-containing protein</fullName>
    </recommendedName>
</protein>
<dbReference type="Proteomes" id="UP001279734">
    <property type="component" value="Unassembled WGS sequence"/>
</dbReference>
<dbReference type="EMBL" id="BSYO01000016">
    <property type="protein sequence ID" value="GMH16534.1"/>
    <property type="molecule type" value="Genomic_DNA"/>
</dbReference>
<evidence type="ECO:0000256" key="8">
    <source>
        <dbReference type="SAM" id="MobiDB-lite"/>
    </source>
</evidence>
<comment type="caution">
    <text evidence="10">The sequence shown here is derived from an EMBL/GenBank/DDBJ whole genome shotgun (WGS) entry which is preliminary data.</text>
</comment>
<proteinExistence type="inferred from homology"/>
<evidence type="ECO:0000256" key="6">
    <source>
        <dbReference type="ARBA" id="ARBA00022801"/>
    </source>
</evidence>
<dbReference type="InterPro" id="IPR027806">
    <property type="entry name" value="HARBI1_dom"/>
</dbReference>
<comment type="subcellular location">
    <subcellularLocation>
        <location evidence="2">Nucleus</location>
    </subcellularLocation>
</comment>
<comment type="similarity">
    <text evidence="3">Belongs to the HARBI1 family.</text>
</comment>
<keyword evidence="5" id="KW-0479">Metal-binding</keyword>
<keyword evidence="4" id="KW-0540">Nuclease</keyword>
<evidence type="ECO:0000256" key="3">
    <source>
        <dbReference type="ARBA" id="ARBA00006958"/>
    </source>
</evidence>
<feature type="compositionally biased region" description="Low complexity" evidence="8">
    <location>
        <begin position="128"/>
        <end position="141"/>
    </location>
</feature>